<evidence type="ECO:0000256" key="3">
    <source>
        <dbReference type="ARBA" id="ARBA00022734"/>
    </source>
</evidence>
<evidence type="ECO:0000256" key="4">
    <source>
        <dbReference type="ARBA" id="ARBA00022801"/>
    </source>
</evidence>
<comment type="caution">
    <text evidence="8">The sequence shown here is derived from an EMBL/GenBank/DDBJ whole genome shotgun (WGS) entry which is preliminary data.</text>
</comment>
<dbReference type="EMBL" id="AUZX01013584">
    <property type="protein sequence ID" value="EQD35201.1"/>
    <property type="molecule type" value="Genomic_DNA"/>
</dbReference>
<name>T0YIK0_9ZZZZ</name>
<accession>T0YIK0</accession>
<feature type="domain" description="Alpha galactosidase C-terminal" evidence="7">
    <location>
        <begin position="336"/>
        <end position="408"/>
    </location>
</feature>
<gene>
    <name evidence="8" type="ORF">B1A_18410</name>
</gene>
<dbReference type="GO" id="GO:0030246">
    <property type="term" value="F:carbohydrate binding"/>
    <property type="evidence" value="ECO:0007669"/>
    <property type="project" value="UniProtKB-KW"/>
</dbReference>
<protein>
    <submittedName>
        <fullName evidence="8">Ricin B lectin</fullName>
    </submittedName>
</protein>
<keyword evidence="5" id="KW-0325">Glycoprotein</keyword>
<dbReference type="PANTHER" id="PTHR11452">
    <property type="entry name" value="ALPHA-GALACTOSIDASE/ALPHA-N-ACETYLGALACTOSAMINIDASE"/>
    <property type="match status" value="1"/>
</dbReference>
<dbReference type="Pfam" id="PF16499">
    <property type="entry name" value="Melibiase_2"/>
    <property type="match status" value="1"/>
</dbReference>
<evidence type="ECO:0000256" key="1">
    <source>
        <dbReference type="ARBA" id="ARBA00009743"/>
    </source>
</evidence>
<dbReference type="SUPFAM" id="SSF51011">
    <property type="entry name" value="Glycosyl hydrolase domain"/>
    <property type="match status" value="1"/>
</dbReference>
<dbReference type="InterPro" id="IPR013780">
    <property type="entry name" value="Glyco_hydro_b"/>
</dbReference>
<dbReference type="GO" id="GO:0005975">
    <property type="term" value="P:carbohydrate metabolic process"/>
    <property type="evidence" value="ECO:0007669"/>
    <property type="project" value="InterPro"/>
</dbReference>
<keyword evidence="6" id="KW-0326">Glycosidase</keyword>
<keyword evidence="4" id="KW-0378">Hydrolase</keyword>
<dbReference type="CDD" id="cd14792">
    <property type="entry name" value="GH27"/>
    <property type="match status" value="1"/>
</dbReference>
<reference evidence="8" key="1">
    <citation type="submission" date="2013-08" db="EMBL/GenBank/DDBJ databases">
        <authorList>
            <person name="Mendez C."/>
            <person name="Richter M."/>
            <person name="Ferrer M."/>
            <person name="Sanchez J."/>
        </authorList>
    </citation>
    <scope>NUCLEOTIDE SEQUENCE</scope>
</reference>
<feature type="non-terminal residue" evidence="8">
    <location>
        <position position="455"/>
    </location>
</feature>
<evidence type="ECO:0000256" key="2">
    <source>
        <dbReference type="ARBA" id="ARBA00022729"/>
    </source>
</evidence>
<dbReference type="PANTHER" id="PTHR11452:SF91">
    <property type="entry name" value="ALPHA-GALACTOSIDASE A-RELATED"/>
    <property type="match status" value="1"/>
</dbReference>
<organism evidence="8">
    <name type="scientific">mine drainage metagenome</name>
    <dbReference type="NCBI Taxonomy" id="410659"/>
    <lineage>
        <taxon>unclassified sequences</taxon>
        <taxon>metagenomes</taxon>
        <taxon>ecological metagenomes</taxon>
    </lineage>
</organism>
<dbReference type="InterPro" id="IPR041233">
    <property type="entry name" value="Melibiase_C"/>
</dbReference>
<dbReference type="InterPro" id="IPR017853">
    <property type="entry name" value="GH"/>
</dbReference>
<evidence type="ECO:0000259" key="7">
    <source>
        <dbReference type="Pfam" id="PF17801"/>
    </source>
</evidence>
<dbReference type="PRINTS" id="PR00740">
    <property type="entry name" value="GLHYDRLASE27"/>
</dbReference>
<dbReference type="Gene3D" id="3.20.20.70">
    <property type="entry name" value="Aldolase class I"/>
    <property type="match status" value="1"/>
</dbReference>
<dbReference type="InterPro" id="IPR013785">
    <property type="entry name" value="Aldolase_TIM"/>
</dbReference>
<dbReference type="AlphaFoldDB" id="T0YIK0"/>
<dbReference type="GO" id="GO:0004553">
    <property type="term" value="F:hydrolase activity, hydrolyzing O-glycosyl compounds"/>
    <property type="evidence" value="ECO:0007669"/>
    <property type="project" value="InterPro"/>
</dbReference>
<dbReference type="SUPFAM" id="SSF51445">
    <property type="entry name" value="(Trans)glycosidases"/>
    <property type="match status" value="1"/>
</dbReference>
<sequence>MVALFLFLALGLSATASAKAVPGLAMTPPMGWNDWAHYQCDYTAKTILENARALVRTGLAARGYDQVTTDDCWMRKQRSSSGNLQPNPKKFPSGMQAVGAQIHSLGLKFGIYEDAGYATCAGFAGSGVPLGGGKAHFLQDARLFAKWGVDYLKLDGCNVYARKGESKYAAYQAAYRAEHAALQKVGRPIVFLESAPAYFQGTPDWYDVLTWARKYGQLWREGSDIEIYDRKDPNRSRFASIMWNYDYNLELGRFQRPGNWNNADFIIGGDHGVTLAETRTQLALWSMMSTPLILSSNISKLSAAAIRILGNRAVISVDQDPLGRMATLLQRSPVMDLLLKPLVHHDYAVAVLNRGAAPLHVVVSAAELGFPHADCRFAVRNLWSGARRRSAGTLHAEIAAHDTAIWKIRPAAQCARPLRMGTITRIVPQASLNHHIAADYTRCLTAPAHTGECSL</sequence>
<dbReference type="Gene3D" id="2.60.40.1180">
    <property type="entry name" value="Golgi alpha-mannosidase II"/>
    <property type="match status" value="1"/>
</dbReference>
<reference evidence="8" key="2">
    <citation type="journal article" date="2014" name="ISME J.">
        <title>Microbial stratification in low pH oxic and suboxic macroscopic growths along an acid mine drainage.</title>
        <authorList>
            <person name="Mendez-Garcia C."/>
            <person name="Mesa V."/>
            <person name="Sprenger R.R."/>
            <person name="Richter M."/>
            <person name="Diez M.S."/>
            <person name="Solano J."/>
            <person name="Bargiela R."/>
            <person name="Golyshina O.V."/>
            <person name="Manteca A."/>
            <person name="Ramos J.L."/>
            <person name="Gallego J.R."/>
            <person name="Llorente I."/>
            <person name="Martins Dos Santos V.A."/>
            <person name="Jensen O.N."/>
            <person name="Pelaez A.I."/>
            <person name="Sanchez J."/>
            <person name="Ferrer M."/>
        </authorList>
    </citation>
    <scope>NUCLEOTIDE SEQUENCE</scope>
</reference>
<keyword evidence="2" id="KW-0732">Signal</keyword>
<keyword evidence="3 8" id="KW-0430">Lectin</keyword>
<evidence type="ECO:0000256" key="6">
    <source>
        <dbReference type="ARBA" id="ARBA00023295"/>
    </source>
</evidence>
<dbReference type="InterPro" id="IPR002241">
    <property type="entry name" value="Glyco_hydro_27"/>
</dbReference>
<proteinExistence type="inferred from homology"/>
<evidence type="ECO:0000313" key="8">
    <source>
        <dbReference type="EMBL" id="EQD35201.1"/>
    </source>
</evidence>
<comment type="similarity">
    <text evidence="1">Belongs to the glycosyl hydrolase 27 family.</text>
</comment>
<evidence type="ECO:0000256" key="5">
    <source>
        <dbReference type="ARBA" id="ARBA00023180"/>
    </source>
</evidence>
<dbReference type="Pfam" id="PF17801">
    <property type="entry name" value="Melibiase_C"/>
    <property type="match status" value="1"/>
</dbReference>